<protein>
    <submittedName>
        <fullName evidence="9">EamA domain-containing membrane protein RarD</fullName>
    </submittedName>
</protein>
<feature type="domain" description="EamA" evidence="8">
    <location>
        <begin position="150"/>
        <end position="286"/>
    </location>
</feature>
<feature type="transmembrane region" description="Helical" evidence="7">
    <location>
        <begin position="181"/>
        <end position="200"/>
    </location>
</feature>
<feature type="transmembrane region" description="Helical" evidence="7">
    <location>
        <begin position="148"/>
        <end position="169"/>
    </location>
</feature>
<evidence type="ECO:0000256" key="7">
    <source>
        <dbReference type="SAM" id="Phobius"/>
    </source>
</evidence>
<reference evidence="10" key="1">
    <citation type="submission" date="2016-10" db="EMBL/GenBank/DDBJ databases">
        <authorList>
            <person name="Varghese N."/>
            <person name="Submissions S."/>
        </authorList>
    </citation>
    <scope>NUCLEOTIDE SEQUENCE [LARGE SCALE GENOMIC DNA]</scope>
    <source>
        <strain evidence="10">IBRC-M10078</strain>
    </source>
</reference>
<evidence type="ECO:0000256" key="2">
    <source>
        <dbReference type="ARBA" id="ARBA00007362"/>
    </source>
</evidence>
<dbReference type="STRING" id="930152.SAMN05216565_102347"/>
<keyword evidence="10" id="KW-1185">Reference proteome</keyword>
<evidence type="ECO:0000256" key="4">
    <source>
        <dbReference type="ARBA" id="ARBA00022692"/>
    </source>
</evidence>
<dbReference type="InterPro" id="IPR050638">
    <property type="entry name" value="AA-Vitamin_Transporters"/>
</dbReference>
<keyword evidence="4 7" id="KW-0812">Transmembrane</keyword>
<dbReference type="GO" id="GO:0005886">
    <property type="term" value="C:plasma membrane"/>
    <property type="evidence" value="ECO:0007669"/>
    <property type="project" value="UniProtKB-SubCell"/>
</dbReference>
<evidence type="ECO:0000256" key="3">
    <source>
        <dbReference type="ARBA" id="ARBA00022475"/>
    </source>
</evidence>
<feature type="transmembrane region" description="Helical" evidence="7">
    <location>
        <begin position="39"/>
        <end position="56"/>
    </location>
</feature>
<keyword evidence="5 7" id="KW-1133">Transmembrane helix</keyword>
<name>A0A1H0RRE5_9BACI</name>
<dbReference type="InterPro" id="IPR000620">
    <property type="entry name" value="EamA_dom"/>
</dbReference>
<keyword evidence="6 7" id="KW-0472">Membrane</keyword>
<dbReference type="AlphaFoldDB" id="A0A1H0RRE5"/>
<evidence type="ECO:0000256" key="1">
    <source>
        <dbReference type="ARBA" id="ARBA00004651"/>
    </source>
</evidence>
<feature type="transmembrane region" description="Helical" evidence="7">
    <location>
        <begin position="271"/>
        <end position="291"/>
    </location>
</feature>
<dbReference type="OrthoDB" id="4529062at2"/>
<proteinExistence type="inferred from homology"/>
<dbReference type="PANTHER" id="PTHR32322:SF18">
    <property type="entry name" value="S-ADENOSYLMETHIONINE_S-ADENOSYLHOMOCYSTEINE TRANSPORTER"/>
    <property type="match status" value="1"/>
</dbReference>
<evidence type="ECO:0000256" key="5">
    <source>
        <dbReference type="ARBA" id="ARBA00022989"/>
    </source>
</evidence>
<feature type="domain" description="EamA" evidence="8">
    <location>
        <begin position="9"/>
        <end position="138"/>
    </location>
</feature>
<gene>
    <name evidence="9" type="ORF">SAMN05216565_102347</name>
</gene>
<dbReference type="EMBL" id="FNJU01000002">
    <property type="protein sequence ID" value="SDP31975.1"/>
    <property type="molecule type" value="Genomic_DNA"/>
</dbReference>
<dbReference type="RefSeq" id="WP_090850770.1">
    <property type="nucleotide sequence ID" value="NZ_FNJU01000002.1"/>
</dbReference>
<feature type="transmembrane region" description="Helical" evidence="7">
    <location>
        <begin position="246"/>
        <end position="265"/>
    </location>
</feature>
<accession>A0A1H0RRE5</accession>
<dbReference type="Pfam" id="PF00892">
    <property type="entry name" value="EamA"/>
    <property type="match status" value="2"/>
</dbReference>
<evidence type="ECO:0000313" key="10">
    <source>
        <dbReference type="Proteomes" id="UP000199159"/>
    </source>
</evidence>
<dbReference type="SUPFAM" id="SSF103481">
    <property type="entry name" value="Multidrug resistance efflux transporter EmrE"/>
    <property type="match status" value="2"/>
</dbReference>
<comment type="similarity">
    <text evidence="2">Belongs to the EamA transporter family.</text>
</comment>
<dbReference type="InterPro" id="IPR037185">
    <property type="entry name" value="EmrE-like"/>
</dbReference>
<feature type="transmembrane region" description="Helical" evidence="7">
    <location>
        <begin position="68"/>
        <end position="88"/>
    </location>
</feature>
<comment type="subcellular location">
    <subcellularLocation>
        <location evidence="1">Cell membrane</location>
        <topology evidence="1">Multi-pass membrane protein</topology>
    </subcellularLocation>
</comment>
<sequence length="308" mass="33575">MSKIYIYSSLLFVTLLWGLNVIATKILVTTFAPVTMTSFRIFTAGIVAFLILFSFKKVKVVSFTQLRYIFIASLFNVVGHHFFLSIGLTKTSASNAGLILGLSPLISVVLATLILKNKLTITKAIGISTGFTGVCFVILNGASNISGISIGDLFIFLSIATQGFSFVMIKKVTSTLDPTIMTAYMLIFGSIILFILSTIVEPDGLSSMRNGSLEVWLIFFASAIFATGISHMIYNRAIQEIGVAESAIFINLIPFFSLIGAVTFLNEKISILQVSGFLFIVIGVLLGSGTLDRRLAIFRNRTLRKETI</sequence>
<keyword evidence="3" id="KW-1003">Cell membrane</keyword>
<feature type="transmembrane region" description="Helical" evidence="7">
    <location>
        <begin position="124"/>
        <end position="142"/>
    </location>
</feature>
<evidence type="ECO:0000313" key="9">
    <source>
        <dbReference type="EMBL" id="SDP31975.1"/>
    </source>
</evidence>
<dbReference type="Proteomes" id="UP000199159">
    <property type="component" value="Unassembled WGS sequence"/>
</dbReference>
<feature type="transmembrane region" description="Helical" evidence="7">
    <location>
        <begin position="94"/>
        <end position="115"/>
    </location>
</feature>
<organism evidence="9 10">
    <name type="scientific">Litchfieldia salsa</name>
    <dbReference type="NCBI Taxonomy" id="930152"/>
    <lineage>
        <taxon>Bacteria</taxon>
        <taxon>Bacillati</taxon>
        <taxon>Bacillota</taxon>
        <taxon>Bacilli</taxon>
        <taxon>Bacillales</taxon>
        <taxon>Bacillaceae</taxon>
        <taxon>Litchfieldia</taxon>
    </lineage>
</organism>
<evidence type="ECO:0000259" key="8">
    <source>
        <dbReference type="Pfam" id="PF00892"/>
    </source>
</evidence>
<feature type="transmembrane region" description="Helical" evidence="7">
    <location>
        <begin position="215"/>
        <end position="234"/>
    </location>
</feature>
<evidence type="ECO:0000256" key="6">
    <source>
        <dbReference type="ARBA" id="ARBA00023136"/>
    </source>
</evidence>
<dbReference type="PANTHER" id="PTHR32322">
    <property type="entry name" value="INNER MEMBRANE TRANSPORTER"/>
    <property type="match status" value="1"/>
</dbReference>